<evidence type="ECO:0000256" key="1">
    <source>
        <dbReference type="ARBA" id="ARBA00008563"/>
    </source>
</evidence>
<dbReference type="RefSeq" id="XP_003074495.1">
    <property type="nucleotide sequence ID" value="XM_003074448.1"/>
</dbReference>
<reference evidence="5 7" key="1">
    <citation type="journal article" date="2006" name="Proc. Natl. Acad. Sci. U.S.A.">
        <title>Genome analysis of the smallest free-living eukaryote Ostreococcus tauri unveils many unique features.</title>
        <authorList>
            <person name="Derelle E."/>
            <person name="Ferraz C."/>
            <person name="Rombauts S."/>
            <person name="Rouze P."/>
            <person name="Worden A.Z."/>
            <person name="Robbens S."/>
            <person name="Partensky F."/>
            <person name="Degroeve S."/>
            <person name="Echeynie S."/>
            <person name="Cooke R."/>
            <person name="Saeys Y."/>
            <person name="Wuyts J."/>
            <person name="Jabbari K."/>
            <person name="Bowler C."/>
            <person name="Panaud O."/>
            <person name="Piegu B."/>
            <person name="Ball S.G."/>
            <person name="Ral J.-P."/>
            <person name="Bouget F.-Y."/>
            <person name="Piganeau G."/>
            <person name="De Baets B."/>
            <person name="Picard A."/>
            <person name="Delseny M."/>
            <person name="Demaille J."/>
            <person name="Van de Peer Y."/>
            <person name="Moreau H."/>
        </authorList>
    </citation>
    <scope>NUCLEOTIDE SEQUENCE [LARGE SCALE GENOMIC DNA]</scope>
    <source>
        <strain evidence="5 7">OTTH0595</strain>
    </source>
</reference>
<evidence type="ECO:0000313" key="7">
    <source>
        <dbReference type="Proteomes" id="UP000009170"/>
    </source>
</evidence>
<evidence type="ECO:0000256" key="2">
    <source>
        <dbReference type="ARBA" id="ARBA00022980"/>
    </source>
</evidence>
<dbReference type="OMA" id="GRYYECH"/>
<keyword evidence="7" id="KW-1185">Reference proteome</keyword>
<evidence type="ECO:0000313" key="6">
    <source>
        <dbReference type="EMBL" id="OUS42535.1"/>
    </source>
</evidence>
<accession>A0A454XPZ9</accession>
<dbReference type="EMBL" id="KZ155838">
    <property type="protein sequence ID" value="OUS42535.1"/>
    <property type="molecule type" value="Genomic_DNA"/>
</dbReference>
<dbReference type="KEGG" id="ota:OT_ostta01g04410"/>
<reference evidence="5" key="2">
    <citation type="journal article" date="2014" name="BMC Genomics">
        <title>An improved genome of the model marine alga Ostreococcus tauri unfolds by assessing Illumina de novo assemblies.</title>
        <authorList>
            <person name="Blanc-Mathieu R."/>
            <person name="Verhelst B."/>
            <person name="Derelle E."/>
            <person name="Rombauts S."/>
            <person name="Bouget F.Y."/>
            <person name="Carre I."/>
            <person name="Chateau A."/>
            <person name="Eyre-Walker A."/>
            <person name="Grimsley N."/>
            <person name="Moreau H."/>
            <person name="Piegu B."/>
            <person name="Rivals E."/>
            <person name="Schackwitz W."/>
            <person name="Van de Peer Y."/>
            <person name="Piganeau G."/>
        </authorList>
    </citation>
    <scope>NUCLEOTIDE SEQUENCE</scope>
    <source>
        <strain evidence="5">RCC4221</strain>
    </source>
</reference>
<accession>Q01FZ8</accession>
<dbReference type="HAMAP" id="MF_01363">
    <property type="entry name" value="Ribosomal_bL21"/>
    <property type="match status" value="1"/>
</dbReference>
<evidence type="ECO:0000256" key="3">
    <source>
        <dbReference type="ARBA" id="ARBA00023274"/>
    </source>
</evidence>
<dbReference type="GeneID" id="9836505"/>
<dbReference type="InterPro" id="IPR036164">
    <property type="entry name" value="bL21-like_sf"/>
</dbReference>
<dbReference type="GO" id="GO:0003723">
    <property type="term" value="F:RNA binding"/>
    <property type="evidence" value="ECO:0007669"/>
    <property type="project" value="InterPro"/>
</dbReference>
<gene>
    <name evidence="6" type="ORF">BE221DRAFT_187225</name>
    <name evidence="5" type="ORF">OT_ostta01g04410</name>
</gene>
<proteinExistence type="inferred from homology"/>
<evidence type="ECO:0000313" key="5">
    <source>
        <dbReference type="EMBL" id="CAL50346.1"/>
    </source>
</evidence>
<keyword evidence="3" id="KW-0687">Ribonucleoprotein</keyword>
<dbReference type="Proteomes" id="UP000009170">
    <property type="component" value="Unassembled WGS sequence"/>
</dbReference>
<dbReference type="FunCoup" id="Q01FZ8">
    <property type="interactions" value="1066"/>
</dbReference>
<dbReference type="NCBIfam" id="TIGR00061">
    <property type="entry name" value="L21"/>
    <property type="match status" value="1"/>
</dbReference>
<sequence>MSLRRAALRVVTAVERACAPACARTSSTRARAALWSSSSSPPLEPPSTAIASAGARVRVRTYASGLTVDGGVTPAVEAVPTSIARAPSDEAWTRDLARGTEARRKEVFGVVQIRSHQFKVSPDDLIYVDKVKDVEVNDVVTLPRVLMLGNKSETVIGRPTVPGAEVVALVEEHVRDGKKLIFKKKRRKNHRRMNGYRAQLTGLRVLEIRGIEEA</sequence>
<dbReference type="STRING" id="70448.Q01FZ8"/>
<name>Q01FZ8_OSTTA</name>
<protein>
    <recommendedName>
        <fullName evidence="4">Large ribosomal subunit protein bL21m</fullName>
    </recommendedName>
</protein>
<dbReference type="GO" id="GO:0005840">
    <property type="term" value="C:ribosome"/>
    <property type="evidence" value="ECO:0007669"/>
    <property type="project" value="UniProtKB-KW"/>
</dbReference>
<dbReference type="OrthoDB" id="5994at2759"/>
<dbReference type="PANTHER" id="PTHR21349">
    <property type="entry name" value="50S RIBOSOMAL PROTEIN L21"/>
    <property type="match status" value="1"/>
</dbReference>
<reference evidence="6" key="3">
    <citation type="submission" date="2017-04" db="EMBL/GenBank/DDBJ databases">
        <title>Population genomics of picophytoplankton unveils novel chromosome hypervariability.</title>
        <authorList>
            <consortium name="DOE Joint Genome Institute"/>
            <person name="Blanc-Mathieu R."/>
            <person name="Krasovec M."/>
            <person name="Hebrard M."/>
            <person name="Yau S."/>
            <person name="Desgranges E."/>
            <person name="Martin J."/>
            <person name="Schackwitz W."/>
            <person name="Kuo A."/>
            <person name="Salin G."/>
            <person name="Donnadieu C."/>
            <person name="Desdevises Y."/>
            <person name="Sanchez-Ferandin S."/>
            <person name="Moreau H."/>
            <person name="Rivals E."/>
            <person name="Grigoriev I.V."/>
            <person name="Grimsley N."/>
            <person name="Eyre-Walker A."/>
            <person name="Piganeau G."/>
        </authorList>
    </citation>
    <scope>NUCLEOTIDE SEQUENCE [LARGE SCALE GENOMIC DNA]</scope>
    <source>
        <strain evidence="6">RCC 1115</strain>
    </source>
</reference>
<evidence type="ECO:0000256" key="4">
    <source>
        <dbReference type="ARBA" id="ARBA00044129"/>
    </source>
</evidence>
<dbReference type="PANTHER" id="PTHR21349:SF0">
    <property type="entry name" value="LARGE RIBOSOMAL SUBUNIT PROTEIN BL21M"/>
    <property type="match status" value="1"/>
</dbReference>
<dbReference type="GO" id="GO:0005737">
    <property type="term" value="C:cytoplasm"/>
    <property type="evidence" value="ECO:0007669"/>
    <property type="project" value="UniProtKB-ARBA"/>
</dbReference>
<comment type="similarity">
    <text evidence="1">Belongs to the bacterial ribosomal protein bL21 family.</text>
</comment>
<dbReference type="Pfam" id="PF00829">
    <property type="entry name" value="Ribosomal_L21p"/>
    <property type="match status" value="1"/>
</dbReference>
<accession>A0A1Y5I676</accession>
<dbReference type="InParanoid" id="Q01FZ8"/>
<dbReference type="GO" id="GO:1990904">
    <property type="term" value="C:ribonucleoprotein complex"/>
    <property type="evidence" value="ECO:0007669"/>
    <property type="project" value="UniProtKB-KW"/>
</dbReference>
<dbReference type="SUPFAM" id="SSF141091">
    <property type="entry name" value="L21p-like"/>
    <property type="match status" value="1"/>
</dbReference>
<dbReference type="EMBL" id="CAID01000001">
    <property type="protein sequence ID" value="CAL50346.1"/>
    <property type="molecule type" value="Genomic_DNA"/>
</dbReference>
<dbReference type="AlphaFoldDB" id="Q01FZ8"/>
<dbReference type="Proteomes" id="UP000195557">
    <property type="component" value="Unassembled WGS sequence"/>
</dbReference>
<dbReference type="InterPro" id="IPR001787">
    <property type="entry name" value="Ribosomal_bL21"/>
</dbReference>
<dbReference type="GO" id="GO:0006412">
    <property type="term" value="P:translation"/>
    <property type="evidence" value="ECO:0007669"/>
    <property type="project" value="InterPro"/>
</dbReference>
<dbReference type="InterPro" id="IPR028909">
    <property type="entry name" value="bL21-like"/>
</dbReference>
<organism evidence="5 7">
    <name type="scientific">Ostreococcus tauri</name>
    <name type="common">Marine green alga</name>
    <dbReference type="NCBI Taxonomy" id="70448"/>
    <lineage>
        <taxon>Eukaryota</taxon>
        <taxon>Viridiplantae</taxon>
        <taxon>Chlorophyta</taxon>
        <taxon>Mamiellophyceae</taxon>
        <taxon>Mamiellales</taxon>
        <taxon>Bathycoccaceae</taxon>
        <taxon>Ostreococcus</taxon>
    </lineage>
</organism>
<dbReference type="GO" id="GO:0003735">
    <property type="term" value="F:structural constituent of ribosome"/>
    <property type="evidence" value="ECO:0007669"/>
    <property type="project" value="InterPro"/>
</dbReference>
<keyword evidence="2 5" id="KW-0689">Ribosomal protein</keyword>